<dbReference type="NCBIfam" id="TIGR00678">
    <property type="entry name" value="holB"/>
    <property type="match status" value="1"/>
</dbReference>
<dbReference type="InterPro" id="IPR050238">
    <property type="entry name" value="DNA_Rep/Repair_Clamp_Loader"/>
</dbReference>
<dbReference type="GO" id="GO:0003887">
    <property type="term" value="F:DNA-directed DNA polymerase activity"/>
    <property type="evidence" value="ECO:0007669"/>
    <property type="project" value="InterPro"/>
</dbReference>
<comment type="caution">
    <text evidence="1">The sequence shown here is derived from an EMBL/GenBank/DDBJ whole genome shotgun (WGS) entry which is preliminary data.</text>
</comment>
<dbReference type="Pfam" id="PF13177">
    <property type="entry name" value="DNA_pol3_delta2"/>
    <property type="match status" value="1"/>
</dbReference>
<dbReference type="InterPro" id="IPR008921">
    <property type="entry name" value="DNA_pol3_clamp-load_cplx_C"/>
</dbReference>
<keyword evidence="2" id="KW-1185">Reference proteome</keyword>
<organism evidence="1 2">
    <name type="scientific">Lacrimispora algidixylanolytica</name>
    <dbReference type="NCBI Taxonomy" id="94868"/>
    <lineage>
        <taxon>Bacteria</taxon>
        <taxon>Bacillati</taxon>
        <taxon>Bacillota</taxon>
        <taxon>Clostridia</taxon>
        <taxon>Lachnospirales</taxon>
        <taxon>Lachnospiraceae</taxon>
        <taxon>Lacrimispora</taxon>
    </lineage>
</organism>
<dbReference type="AlphaFoldDB" id="A0A419T640"/>
<proteinExistence type="predicted"/>
<dbReference type="GO" id="GO:0008408">
    <property type="term" value="F:3'-5' exonuclease activity"/>
    <property type="evidence" value="ECO:0007669"/>
    <property type="project" value="InterPro"/>
</dbReference>
<dbReference type="OrthoDB" id="9810148at2"/>
<dbReference type="SUPFAM" id="SSF52540">
    <property type="entry name" value="P-loop containing nucleoside triphosphate hydrolases"/>
    <property type="match status" value="1"/>
</dbReference>
<name>A0A419T640_9FIRM</name>
<dbReference type="Proteomes" id="UP000284277">
    <property type="component" value="Unassembled WGS sequence"/>
</dbReference>
<dbReference type="PANTHER" id="PTHR11669:SF8">
    <property type="entry name" value="DNA POLYMERASE III SUBUNIT DELTA"/>
    <property type="match status" value="1"/>
</dbReference>
<dbReference type="PANTHER" id="PTHR11669">
    <property type="entry name" value="REPLICATION FACTOR C / DNA POLYMERASE III GAMMA-TAU SUBUNIT"/>
    <property type="match status" value="1"/>
</dbReference>
<dbReference type="EMBL" id="MCIA01000009">
    <property type="protein sequence ID" value="RKD32895.1"/>
    <property type="molecule type" value="Genomic_DNA"/>
</dbReference>
<dbReference type="Gene3D" id="3.40.50.300">
    <property type="entry name" value="P-loop containing nucleotide triphosphate hydrolases"/>
    <property type="match status" value="1"/>
</dbReference>
<dbReference type="InterPro" id="IPR004622">
    <property type="entry name" value="DNA_pol_HolB"/>
</dbReference>
<evidence type="ECO:0000313" key="1">
    <source>
        <dbReference type="EMBL" id="RKD32895.1"/>
    </source>
</evidence>
<accession>A0A419T640</accession>
<dbReference type="InterPro" id="IPR027417">
    <property type="entry name" value="P-loop_NTPase"/>
</dbReference>
<dbReference type="GO" id="GO:0006261">
    <property type="term" value="P:DNA-templated DNA replication"/>
    <property type="evidence" value="ECO:0007669"/>
    <property type="project" value="TreeGrafter"/>
</dbReference>
<protein>
    <submittedName>
        <fullName evidence="1">DNA polymerase III subunit delta</fullName>
    </submittedName>
</protein>
<dbReference type="RefSeq" id="WP_120196275.1">
    <property type="nucleotide sequence ID" value="NZ_MCIA01000009.1"/>
</dbReference>
<reference evidence="1 2" key="1">
    <citation type="submission" date="2016-08" db="EMBL/GenBank/DDBJ databases">
        <title>A new outlook on sporulation: Clostridium algidixylanolyticum.</title>
        <authorList>
            <person name="Poppleton D.I."/>
            <person name="Gribaldo S."/>
        </authorList>
    </citation>
    <scope>NUCLEOTIDE SEQUENCE [LARGE SCALE GENOMIC DNA]</scope>
    <source>
        <strain evidence="1 2">SPL73</strain>
    </source>
</reference>
<dbReference type="GO" id="GO:0003677">
    <property type="term" value="F:DNA binding"/>
    <property type="evidence" value="ECO:0007669"/>
    <property type="project" value="InterPro"/>
</dbReference>
<gene>
    <name evidence="1" type="ORF">BET01_16805</name>
</gene>
<sequence>MLGFKDIIGHEKIKEHLQKAIESDHVSHAYILTGETGMGRKSLANAFSMTLLCERGKSDPCMECHACKQVMTNNHPDLIFVTHEKPGSIGVDDIRGQINDTIMIRPYSSYYKIYIVDEAEKMTVQAQNALLKTIEEPPSYVIIMLLTTNQEAFLPTILSRCVQLKLKPQTDAVVKSYLMGSLGIKESRADIYAAFARGNLGRAIHLASSEEFQLLYSELLHMLKHLKEMDIMELLFYIKKMKDENLDIYDCLDFMQLWYRDILMYKVTQDINLLIFREEFNTMKEMSASSAYDGIETILKAIDKARIRLDANVNMELAMELMLLVMKEN</sequence>
<dbReference type="SUPFAM" id="SSF48019">
    <property type="entry name" value="post-AAA+ oligomerization domain-like"/>
    <property type="match status" value="1"/>
</dbReference>
<evidence type="ECO:0000313" key="2">
    <source>
        <dbReference type="Proteomes" id="UP000284277"/>
    </source>
</evidence>